<keyword evidence="5 7" id="KW-1133">Transmembrane helix</keyword>
<keyword evidence="3" id="KW-0997">Cell inner membrane</keyword>
<dbReference type="InterPro" id="IPR010656">
    <property type="entry name" value="DctM"/>
</dbReference>
<dbReference type="EMBL" id="CP054257">
    <property type="protein sequence ID" value="QTQ12187.1"/>
    <property type="molecule type" value="Genomic_DNA"/>
</dbReference>
<evidence type="ECO:0000256" key="7">
    <source>
        <dbReference type="SAM" id="Phobius"/>
    </source>
</evidence>
<feature type="transmembrane region" description="Helical" evidence="7">
    <location>
        <begin position="316"/>
        <end position="346"/>
    </location>
</feature>
<keyword evidence="4 7" id="KW-0812">Transmembrane</keyword>
<evidence type="ECO:0000256" key="4">
    <source>
        <dbReference type="ARBA" id="ARBA00022692"/>
    </source>
</evidence>
<evidence type="ECO:0000256" key="3">
    <source>
        <dbReference type="ARBA" id="ARBA00022519"/>
    </source>
</evidence>
<name>A0A975F0L7_9SPIR</name>
<proteinExistence type="predicted"/>
<keyword evidence="6 7" id="KW-0472">Membrane</keyword>
<dbReference type="InterPro" id="IPR004681">
    <property type="entry name" value="TRAP_DctM"/>
</dbReference>
<dbReference type="PANTHER" id="PTHR33362">
    <property type="entry name" value="SIALIC ACID TRAP TRANSPORTER PERMEASE PROTEIN SIAT-RELATED"/>
    <property type="match status" value="1"/>
</dbReference>
<keyword evidence="2" id="KW-1003">Cell membrane</keyword>
<feature type="domain" description="TRAP C4-dicarboxylate transport system permease DctM subunit" evidence="8">
    <location>
        <begin position="9"/>
        <end position="418"/>
    </location>
</feature>
<evidence type="ECO:0000256" key="5">
    <source>
        <dbReference type="ARBA" id="ARBA00022989"/>
    </source>
</evidence>
<feature type="transmembrane region" description="Helical" evidence="7">
    <location>
        <begin position="358"/>
        <end position="386"/>
    </location>
</feature>
<protein>
    <submittedName>
        <fullName evidence="9">TRAP transporter large permease</fullName>
    </submittedName>
</protein>
<reference evidence="9" key="2">
    <citation type="journal article" date="2021" name="Microbiol. Resour. Announc.">
        <title>Complete Genome Sequences of Three Human Oral Treponema parvum Isolates.</title>
        <authorList>
            <person name="Zeng H."/>
            <person name="Watt R.M."/>
        </authorList>
    </citation>
    <scope>NUCLEOTIDE SEQUENCE</scope>
    <source>
        <strain evidence="9">ATCC 700773</strain>
    </source>
</reference>
<evidence type="ECO:0000256" key="2">
    <source>
        <dbReference type="ARBA" id="ARBA00022475"/>
    </source>
</evidence>
<feature type="transmembrane region" description="Helical" evidence="7">
    <location>
        <begin position="278"/>
        <end position="295"/>
    </location>
</feature>
<evidence type="ECO:0000256" key="6">
    <source>
        <dbReference type="ARBA" id="ARBA00023136"/>
    </source>
</evidence>
<feature type="transmembrane region" description="Helical" evidence="7">
    <location>
        <begin position="45"/>
        <end position="68"/>
    </location>
</feature>
<comment type="subcellular location">
    <subcellularLocation>
        <location evidence="1">Cell inner membrane</location>
        <topology evidence="1">Multi-pass membrane protein</topology>
    </subcellularLocation>
</comment>
<dbReference type="Pfam" id="PF06808">
    <property type="entry name" value="DctM"/>
    <property type="match status" value="1"/>
</dbReference>
<organism evidence="9 10">
    <name type="scientific">Treponema parvum</name>
    <dbReference type="NCBI Taxonomy" id="138851"/>
    <lineage>
        <taxon>Bacteria</taxon>
        <taxon>Pseudomonadati</taxon>
        <taxon>Spirochaetota</taxon>
        <taxon>Spirochaetia</taxon>
        <taxon>Spirochaetales</taxon>
        <taxon>Treponemataceae</taxon>
        <taxon>Treponema</taxon>
    </lineage>
</organism>
<dbReference type="GO" id="GO:0005886">
    <property type="term" value="C:plasma membrane"/>
    <property type="evidence" value="ECO:0007669"/>
    <property type="project" value="UniProtKB-SubCell"/>
</dbReference>
<dbReference type="NCBIfam" id="TIGR00786">
    <property type="entry name" value="dctM"/>
    <property type="match status" value="1"/>
</dbReference>
<dbReference type="PIRSF" id="PIRSF006066">
    <property type="entry name" value="HI0050"/>
    <property type="match status" value="1"/>
</dbReference>
<dbReference type="PANTHER" id="PTHR33362:SF3">
    <property type="entry name" value="SIALIC ACID TRAP TRANSPORTER PERMEASE PROTEIN SIAT"/>
    <property type="match status" value="1"/>
</dbReference>
<evidence type="ECO:0000313" key="9">
    <source>
        <dbReference type="EMBL" id="QTQ12187.1"/>
    </source>
</evidence>
<accession>A0A975F0L7</accession>
<gene>
    <name evidence="9" type="ORF">HRI96_08250</name>
</gene>
<feature type="transmembrane region" description="Helical" evidence="7">
    <location>
        <begin position="171"/>
        <end position="194"/>
    </location>
</feature>
<evidence type="ECO:0000259" key="8">
    <source>
        <dbReference type="Pfam" id="PF06808"/>
    </source>
</evidence>
<feature type="transmembrane region" description="Helical" evidence="7">
    <location>
        <begin position="398"/>
        <end position="422"/>
    </location>
</feature>
<evidence type="ECO:0000313" key="10">
    <source>
        <dbReference type="Proteomes" id="UP000671995"/>
    </source>
</evidence>
<reference evidence="9" key="1">
    <citation type="submission" date="2020-05" db="EMBL/GenBank/DDBJ databases">
        <authorList>
            <person name="Zeng H."/>
            <person name="Chan Y.K."/>
            <person name="Watt R.M."/>
        </authorList>
    </citation>
    <scope>NUCLEOTIDE SEQUENCE</scope>
    <source>
        <strain evidence="9">ATCC 700773</strain>
    </source>
</reference>
<dbReference type="Proteomes" id="UP000671995">
    <property type="component" value="Chromosome"/>
</dbReference>
<dbReference type="RefSeq" id="WP_210116901.1">
    <property type="nucleotide sequence ID" value="NZ_CP054257.1"/>
</dbReference>
<sequence length="430" mass="46211">MNLVITLILVSMLLLFLCKVPIYISMTLAGCVLMAVTKGMKWGILAQYLYTGVDSFTLLAIPLFLLAAKIMNTGGITKKLFAFCMKMVGWLPGGLGHVNVLTSLVFAGMSGTAVSDASGLGTIEIQAMNDNGFDNEFSCCVTAASSTLGPIIPPSIPMVIYATVSGASVGALFMAGIFPGIIMALIMMGVVAVYSIKRKYPRTKFPSVKEFFVAFKEGLPPMMAPVILLVGIYGGVFTPTESAAVVVAYSIALDLLLYHELTWKHFLNILRDTVRDSVTIAMIIAGATFFGYVATRAKIPQMILTAMTGTINNKYVLLLVINIFLLIMGCFLETASAITIVVPLLLPLLNQYGISLTQFGVIIVLNLMIGLLTPPFGLVLFVVSKIGRISIGQFSKALLPWLTALLAALLLVTFIPQISLWFPSFLGMSV</sequence>
<feature type="transmembrane region" description="Helical" evidence="7">
    <location>
        <begin position="226"/>
        <end position="258"/>
    </location>
</feature>
<feature type="transmembrane region" description="Helical" evidence="7">
    <location>
        <begin position="80"/>
        <end position="100"/>
    </location>
</feature>
<evidence type="ECO:0000256" key="1">
    <source>
        <dbReference type="ARBA" id="ARBA00004429"/>
    </source>
</evidence>
<dbReference type="GO" id="GO:0022857">
    <property type="term" value="F:transmembrane transporter activity"/>
    <property type="evidence" value="ECO:0007669"/>
    <property type="project" value="TreeGrafter"/>
</dbReference>
<dbReference type="AlphaFoldDB" id="A0A975F0L7"/>